<proteinExistence type="predicted"/>
<dbReference type="InterPro" id="IPR050509">
    <property type="entry name" value="CoA-transferase_III"/>
</dbReference>
<dbReference type="Proteomes" id="UP001205740">
    <property type="component" value="Unassembled WGS sequence"/>
</dbReference>
<dbReference type="PANTHER" id="PTHR48228">
    <property type="entry name" value="SUCCINYL-COA--D-CITRAMALATE COA-TRANSFERASE"/>
    <property type="match status" value="1"/>
</dbReference>
<dbReference type="Gene3D" id="3.40.50.10540">
    <property type="entry name" value="Crotonobetainyl-coa:carnitine coa-transferase, domain 1"/>
    <property type="match status" value="1"/>
</dbReference>
<keyword evidence="2" id="KW-1185">Reference proteome</keyword>
<dbReference type="InterPro" id="IPR003673">
    <property type="entry name" value="CoA-Trfase_fam_III"/>
</dbReference>
<dbReference type="InterPro" id="IPR044855">
    <property type="entry name" value="CoA-Trfase_III_dom3_sf"/>
</dbReference>
<dbReference type="PANTHER" id="PTHR48228:SF5">
    <property type="entry name" value="ALPHA-METHYLACYL-COA RACEMASE"/>
    <property type="match status" value="1"/>
</dbReference>
<dbReference type="EMBL" id="JAMTCG010000003">
    <property type="protein sequence ID" value="MCP2160579.1"/>
    <property type="molecule type" value="Genomic_DNA"/>
</dbReference>
<dbReference type="Gene3D" id="3.30.1540.10">
    <property type="entry name" value="formyl-coa transferase, domain 3"/>
    <property type="match status" value="1"/>
</dbReference>
<dbReference type="RefSeq" id="WP_253654585.1">
    <property type="nucleotide sequence ID" value="NZ_BAAAOE010000003.1"/>
</dbReference>
<reference evidence="1 2" key="1">
    <citation type="submission" date="2022-06" db="EMBL/GenBank/DDBJ databases">
        <title>Genomic Encyclopedia of Archaeal and Bacterial Type Strains, Phase II (KMG-II): from individual species to whole genera.</title>
        <authorList>
            <person name="Goeker M."/>
        </authorList>
    </citation>
    <scope>NUCLEOTIDE SEQUENCE [LARGE SCALE GENOMIC DNA]</scope>
    <source>
        <strain evidence="1 2">DSM 45037</strain>
    </source>
</reference>
<comment type="caution">
    <text evidence="1">The sequence shown here is derived from an EMBL/GenBank/DDBJ whole genome shotgun (WGS) entry which is preliminary data.</text>
</comment>
<protein>
    <submittedName>
        <fullName evidence="1">Alpha-methylacyl-CoA racemase</fullName>
    </submittedName>
</protein>
<sequence>MEGIGPLLHAGMMLADLGADIVRVSRPRRGGRSDDGVSDADAAMLRGRVEVTVDLADPAGAERLRDLVSRADILVEGFRPGTMERRGFGPEQCARVNPRLVYGRMTGWGQSGPLAHTAGHDLNYLAESGALHPIGPRDTAPTPPLNYVANFGGGSMFLVVGLLAALHDRSRTGLGQVVDAAMIDGASSLTSLVRSWRHAGRWSDVRGTNLLDGSAPFYRAYTCRDGRFVAVGALEDVFYDEFVRGLGLDPADLPDRWDRARWPRLTERFVEIIARRDRDEWVEAFRGRDACLSPVLTLDEATATEHARHRQAFTTSGPVTMPAPAPRLTRSGAVAAPRTHDDADAVIGRWA</sequence>
<dbReference type="SUPFAM" id="SSF89796">
    <property type="entry name" value="CoA-transferase family III (CaiB/BaiF)"/>
    <property type="match status" value="1"/>
</dbReference>
<accession>A0ABT1H007</accession>
<dbReference type="InterPro" id="IPR023606">
    <property type="entry name" value="CoA-Trfase_III_dom_1_sf"/>
</dbReference>
<evidence type="ECO:0000313" key="2">
    <source>
        <dbReference type="Proteomes" id="UP001205740"/>
    </source>
</evidence>
<name>A0ABT1H007_9NOCA</name>
<evidence type="ECO:0000313" key="1">
    <source>
        <dbReference type="EMBL" id="MCP2160579.1"/>
    </source>
</evidence>
<dbReference type="Pfam" id="PF02515">
    <property type="entry name" value="CoA_transf_3"/>
    <property type="match status" value="1"/>
</dbReference>
<gene>
    <name evidence="1" type="ORF">LX12_001766</name>
</gene>
<organism evidence="1 2">
    <name type="scientific">Williamsia serinedens</name>
    <dbReference type="NCBI Taxonomy" id="391736"/>
    <lineage>
        <taxon>Bacteria</taxon>
        <taxon>Bacillati</taxon>
        <taxon>Actinomycetota</taxon>
        <taxon>Actinomycetes</taxon>
        <taxon>Mycobacteriales</taxon>
        <taxon>Nocardiaceae</taxon>
        <taxon>Williamsia</taxon>
    </lineage>
</organism>